<dbReference type="Proteomes" id="UP001454489">
    <property type="component" value="Unassembled WGS sequence"/>
</dbReference>
<evidence type="ECO:0000259" key="3">
    <source>
        <dbReference type="PROSITE" id="PS51832"/>
    </source>
</evidence>
<sequence length="589" mass="66396">MKKNGQYTIYNSENGVSSDKIRTTIELKNGDILAAGDAGLTYIKDGKVLQNIGEKDGLLNPKMLCTLELEDGTILAGTDGNGIEVIKDGKVSAKYGKAEGLSSEVILRMVADEDGGGVFIVTSNSICYMESDRSIRILDNFPYFNNYDLVGNKNGMLFVPGSAGIYVVDKKDLLDGKEVEYQLLNSKSGLENALTPNAWNYVDQDENLYFSTDNGVTCMNLNHYNASIRSYRMQMKSVEIDGVRHSVKRGEPLYVERGAETIEIFPEIINYSVYKPYVSVYLEGYDKAPKVMQQGELSSVIYTNLPVGSYTFHLAVLDSKDQSVQVESTYQIIKKAEIYDNWWFMLYMVAVFAIAVTYLTWLVFHTQVQRTLNIQKRELELVKKQLEMGNETVLTIARTVDAKDVNTSQHSARVAEYSVMIGKELGFDEQKCSELKRAALLHDIGKIGIPDRILNKPERLTDEEYKEMKSHVVKGGEILKSFTLIDNIEEGALYHHERYDGKGYVHGLKGEEIPLNARIIGIADAFDAMTANRVYRKKLDMDFVLGELKKGRGTQFDPQLTDIMLHLIETGQIDMQRLYDNANVKEEEE</sequence>
<comment type="caution">
    <text evidence="4">The sequence shown here is derived from an EMBL/GenBank/DDBJ whole genome shotgun (WGS) entry which is preliminary data.</text>
</comment>
<evidence type="ECO:0000313" key="5">
    <source>
        <dbReference type="Proteomes" id="UP001454489"/>
    </source>
</evidence>
<feature type="domain" description="HD-GYP" evidence="3">
    <location>
        <begin position="385"/>
        <end position="580"/>
    </location>
</feature>
<dbReference type="SUPFAM" id="SSF109604">
    <property type="entry name" value="HD-domain/PDEase-like"/>
    <property type="match status" value="1"/>
</dbReference>
<dbReference type="RefSeq" id="WP_353529295.1">
    <property type="nucleotide sequence ID" value="NZ_JBBMEX010000001.1"/>
</dbReference>
<dbReference type="CDD" id="cd00077">
    <property type="entry name" value="HDc"/>
    <property type="match status" value="1"/>
</dbReference>
<evidence type="ECO:0000313" key="4">
    <source>
        <dbReference type="EMBL" id="MEQ2556325.1"/>
    </source>
</evidence>
<evidence type="ECO:0000256" key="1">
    <source>
        <dbReference type="SAM" id="Phobius"/>
    </source>
</evidence>
<dbReference type="SUPFAM" id="SSF63829">
    <property type="entry name" value="Calcium-dependent phosphotriesterase"/>
    <property type="match status" value="1"/>
</dbReference>
<keyword evidence="1" id="KW-0472">Membrane</keyword>
<feature type="domain" description="HD" evidence="2">
    <location>
        <begin position="407"/>
        <end position="529"/>
    </location>
</feature>
<keyword evidence="5" id="KW-1185">Reference proteome</keyword>
<dbReference type="InterPro" id="IPR015943">
    <property type="entry name" value="WD40/YVTN_repeat-like_dom_sf"/>
</dbReference>
<dbReference type="Gene3D" id="2.130.10.10">
    <property type="entry name" value="YVTN repeat-like/Quinoprotein amine dehydrogenase"/>
    <property type="match status" value="1"/>
</dbReference>
<dbReference type="PROSITE" id="PS51831">
    <property type="entry name" value="HD"/>
    <property type="match status" value="1"/>
</dbReference>
<protein>
    <submittedName>
        <fullName evidence="4">HD domain-containing phosphohydrolase</fullName>
    </submittedName>
</protein>
<proteinExistence type="predicted"/>
<dbReference type="InterPro" id="IPR006675">
    <property type="entry name" value="HDIG_dom"/>
</dbReference>
<dbReference type="Gene3D" id="2.60.40.10">
    <property type="entry name" value="Immunoglobulins"/>
    <property type="match status" value="1"/>
</dbReference>
<feature type="transmembrane region" description="Helical" evidence="1">
    <location>
        <begin position="342"/>
        <end position="364"/>
    </location>
</feature>
<dbReference type="InterPro" id="IPR006674">
    <property type="entry name" value="HD_domain"/>
</dbReference>
<dbReference type="InterPro" id="IPR013783">
    <property type="entry name" value="Ig-like_fold"/>
</dbReference>
<organism evidence="4 5">
    <name type="scientific">Maccoyibacter intestinihominis</name>
    <dbReference type="NCBI Taxonomy" id="3133499"/>
    <lineage>
        <taxon>Bacteria</taxon>
        <taxon>Bacillati</taxon>
        <taxon>Bacillota</taxon>
        <taxon>Clostridia</taxon>
        <taxon>Lachnospirales</taxon>
        <taxon>Lachnospiraceae</taxon>
        <taxon>Maccoyibacter</taxon>
    </lineage>
</organism>
<dbReference type="PROSITE" id="PS51832">
    <property type="entry name" value="HD_GYP"/>
    <property type="match status" value="1"/>
</dbReference>
<name>A0ABV1H9D5_9FIRM</name>
<dbReference type="Gene3D" id="1.10.3210.10">
    <property type="entry name" value="Hypothetical protein af1432"/>
    <property type="match status" value="1"/>
</dbReference>
<evidence type="ECO:0000259" key="2">
    <source>
        <dbReference type="PROSITE" id="PS51831"/>
    </source>
</evidence>
<keyword evidence="1" id="KW-1133">Transmembrane helix</keyword>
<dbReference type="InterPro" id="IPR037522">
    <property type="entry name" value="HD_GYP_dom"/>
</dbReference>
<dbReference type="InterPro" id="IPR003607">
    <property type="entry name" value="HD/PDEase_dom"/>
</dbReference>
<reference evidence="4 5" key="1">
    <citation type="submission" date="2024-03" db="EMBL/GenBank/DDBJ databases">
        <title>Human intestinal bacterial collection.</title>
        <authorList>
            <person name="Pauvert C."/>
            <person name="Hitch T.C.A."/>
            <person name="Clavel T."/>
        </authorList>
    </citation>
    <scope>NUCLEOTIDE SEQUENCE [LARGE SCALE GENOMIC DNA]</scope>
    <source>
        <strain evidence="4 5">CLA-AA-H185</strain>
    </source>
</reference>
<keyword evidence="1" id="KW-0812">Transmembrane</keyword>
<dbReference type="PANTHER" id="PTHR43155">
    <property type="entry name" value="CYCLIC DI-GMP PHOSPHODIESTERASE PA4108-RELATED"/>
    <property type="match status" value="1"/>
</dbReference>
<dbReference type="NCBIfam" id="TIGR00277">
    <property type="entry name" value="HDIG"/>
    <property type="match status" value="1"/>
</dbReference>
<dbReference type="EMBL" id="JBBMEX010000001">
    <property type="protein sequence ID" value="MEQ2556325.1"/>
    <property type="molecule type" value="Genomic_DNA"/>
</dbReference>
<gene>
    <name evidence="4" type="ORF">WMO43_00310</name>
</gene>
<dbReference type="SMART" id="SM00471">
    <property type="entry name" value="HDc"/>
    <property type="match status" value="1"/>
</dbReference>
<dbReference type="Pfam" id="PF13487">
    <property type="entry name" value="HD_5"/>
    <property type="match status" value="1"/>
</dbReference>
<accession>A0ABV1H9D5</accession>